<reference evidence="2" key="1">
    <citation type="journal article" date="2022" name="Mol. Ecol. Resour.">
        <title>The genomes of chicory, endive, great burdock and yacon provide insights into Asteraceae palaeo-polyploidization history and plant inulin production.</title>
        <authorList>
            <person name="Fan W."/>
            <person name="Wang S."/>
            <person name="Wang H."/>
            <person name="Wang A."/>
            <person name="Jiang F."/>
            <person name="Liu H."/>
            <person name="Zhao H."/>
            <person name="Xu D."/>
            <person name="Zhang Y."/>
        </authorList>
    </citation>
    <scope>NUCLEOTIDE SEQUENCE [LARGE SCALE GENOMIC DNA]</scope>
    <source>
        <strain evidence="2">cv. Niubang</strain>
    </source>
</reference>
<accession>A0ACB8Y4A7</accession>
<sequence length="248" mass="25518">MSQEQPRRSEEEPIKYGDVFNVSGELANKPITPQDAADMQAAETKVLGKTQKGGPAAVMQSTADINKNRGVVGDDDNQGIAVSDTEYAGHRIVTESVGGEVVGQYVRSNLASSLAPAKLGGDAVTVGEALEATVVSAGDKPVDQSDAAAIQAAEVRATGRMEAVPGGVAARAQSAAAQNARTPPLENKTKLGDVLADATKLLPEDKPVTRVDAEGVIEAEIRNKPNQATTPGGIASAIDAAAKINQQK</sequence>
<reference evidence="1 2" key="2">
    <citation type="journal article" date="2022" name="Mol. Ecol. Resour.">
        <title>The genomes of chicory, endive, great burdock and yacon provide insights into Asteraceae paleo-polyploidization history and plant inulin production.</title>
        <authorList>
            <person name="Fan W."/>
            <person name="Wang S."/>
            <person name="Wang H."/>
            <person name="Wang A."/>
            <person name="Jiang F."/>
            <person name="Liu H."/>
            <person name="Zhao H."/>
            <person name="Xu D."/>
            <person name="Zhang Y."/>
        </authorList>
    </citation>
    <scope>NUCLEOTIDE SEQUENCE [LARGE SCALE GENOMIC DNA]</scope>
    <source>
        <strain evidence="2">cv. Niubang</strain>
    </source>
</reference>
<evidence type="ECO:0000313" key="2">
    <source>
        <dbReference type="Proteomes" id="UP001055879"/>
    </source>
</evidence>
<evidence type="ECO:0000313" key="1">
    <source>
        <dbReference type="EMBL" id="KAI3678903.1"/>
    </source>
</evidence>
<gene>
    <name evidence="1" type="ORF">L6452_38207</name>
</gene>
<name>A0ACB8Y4A7_ARCLA</name>
<organism evidence="1 2">
    <name type="scientific">Arctium lappa</name>
    <name type="common">Greater burdock</name>
    <name type="synonym">Lappa major</name>
    <dbReference type="NCBI Taxonomy" id="4217"/>
    <lineage>
        <taxon>Eukaryota</taxon>
        <taxon>Viridiplantae</taxon>
        <taxon>Streptophyta</taxon>
        <taxon>Embryophyta</taxon>
        <taxon>Tracheophyta</taxon>
        <taxon>Spermatophyta</taxon>
        <taxon>Magnoliopsida</taxon>
        <taxon>eudicotyledons</taxon>
        <taxon>Gunneridae</taxon>
        <taxon>Pentapetalae</taxon>
        <taxon>asterids</taxon>
        <taxon>campanulids</taxon>
        <taxon>Asterales</taxon>
        <taxon>Asteraceae</taxon>
        <taxon>Carduoideae</taxon>
        <taxon>Cardueae</taxon>
        <taxon>Arctiinae</taxon>
        <taxon>Arctium</taxon>
    </lineage>
</organism>
<dbReference type="EMBL" id="CM042060">
    <property type="protein sequence ID" value="KAI3678903.1"/>
    <property type="molecule type" value="Genomic_DNA"/>
</dbReference>
<proteinExistence type="predicted"/>
<keyword evidence="2" id="KW-1185">Reference proteome</keyword>
<protein>
    <submittedName>
        <fullName evidence="1">Uncharacterized protein</fullName>
    </submittedName>
</protein>
<comment type="caution">
    <text evidence="1">The sequence shown here is derived from an EMBL/GenBank/DDBJ whole genome shotgun (WGS) entry which is preliminary data.</text>
</comment>
<dbReference type="Proteomes" id="UP001055879">
    <property type="component" value="Linkage Group LG14"/>
</dbReference>